<evidence type="ECO:0000313" key="3">
    <source>
        <dbReference type="EMBL" id="RCK59344.1"/>
    </source>
</evidence>
<feature type="compositionally biased region" description="Polar residues" evidence="1">
    <location>
        <begin position="336"/>
        <end position="351"/>
    </location>
</feature>
<keyword evidence="2" id="KW-1133">Transmembrane helix</keyword>
<keyword evidence="2" id="KW-0812">Transmembrane</keyword>
<feature type="region of interest" description="Disordered" evidence="1">
    <location>
        <begin position="241"/>
        <end position="260"/>
    </location>
</feature>
<evidence type="ECO:0000256" key="2">
    <source>
        <dbReference type="SAM" id="Phobius"/>
    </source>
</evidence>
<keyword evidence="4" id="KW-1185">Reference proteome</keyword>
<dbReference type="InterPro" id="IPR050281">
    <property type="entry name" value="Flavin_monoamine_oxidase"/>
</dbReference>
<dbReference type="PANTHER" id="PTHR10742:SF410">
    <property type="entry name" value="LYSINE-SPECIFIC HISTONE DEMETHYLASE 2"/>
    <property type="match status" value="1"/>
</dbReference>
<evidence type="ECO:0000313" key="4">
    <source>
        <dbReference type="Proteomes" id="UP000253472"/>
    </source>
</evidence>
<dbReference type="Proteomes" id="UP000253472">
    <property type="component" value="Unassembled WGS sequence"/>
</dbReference>
<dbReference type="AlphaFoldDB" id="A0A367Y0H4"/>
<dbReference type="SUPFAM" id="SSF51905">
    <property type="entry name" value="FAD/NAD(P)-binding domain"/>
    <property type="match status" value="1"/>
</dbReference>
<protein>
    <submittedName>
        <fullName evidence="3">RFX-like DNA-binding protein RFX2</fullName>
    </submittedName>
</protein>
<feature type="compositionally biased region" description="Polar residues" evidence="1">
    <location>
        <begin position="244"/>
        <end position="260"/>
    </location>
</feature>
<dbReference type="EMBL" id="QLNQ01000027">
    <property type="protein sequence ID" value="RCK59344.1"/>
    <property type="molecule type" value="Genomic_DNA"/>
</dbReference>
<reference evidence="3 4" key="1">
    <citation type="submission" date="2018-06" db="EMBL/GenBank/DDBJ databases">
        <title>Whole genome sequencing of Candida tropicalis (genome annotated by CSBL at Korea University).</title>
        <authorList>
            <person name="Ahn J."/>
        </authorList>
    </citation>
    <scope>NUCLEOTIDE SEQUENCE [LARGE SCALE GENOMIC DNA]</scope>
    <source>
        <strain evidence="3 4">ATCC 20962</strain>
    </source>
</reference>
<dbReference type="GO" id="GO:0016491">
    <property type="term" value="F:oxidoreductase activity"/>
    <property type="evidence" value="ECO:0007669"/>
    <property type="project" value="TreeGrafter"/>
</dbReference>
<accession>A0A367Y0H4</accession>
<feature type="transmembrane region" description="Helical" evidence="2">
    <location>
        <begin position="12"/>
        <end position="30"/>
    </location>
</feature>
<feature type="region of interest" description="Disordered" evidence="1">
    <location>
        <begin position="329"/>
        <end position="354"/>
    </location>
</feature>
<gene>
    <name evidence="3" type="primary">RFX2_1</name>
    <name evidence="3" type="ORF">Cantr_07281</name>
</gene>
<keyword evidence="3" id="KW-0238">DNA-binding</keyword>
<sequence length="680" mass="77780">MEETYPNVDLTLYLIIILEILPYLLLMKSSTNINLLKNLRLNLLHLINNLNGELKKLNSSKFQVDKSTIFLILVKKLINLNDLLITFIKLINRDSSKAMMSHDIENFLKINSQTIKMDDDDSNFLFNFNTTSMGEVNFSFKNDILSNDLIYTLIGYNFDPNVNSELRNSISMNFINEEINIIDEFFKNDLLNFLNTDYHTGLDDDDQSELGIDLPHPKNSSAGISWWVVVSRGNLRDQCLRPPTRNTSMSDAQAENKRASSSGNEAVLTLKEMAKLNSLISLIDKRLLSNQFKSKYPILMYNNCITYILNDILKYIFLKQQQQQLQSASAAGGSANTTVGDGPNDTQQDPSRVQVPVTHRTTVLATGGCSTRSFKIEFPIRGPIANHRLDDTPRHNVRLGASWFHDCLKNPLLEKAKLAGSNVEYYFDDGKCVYLSEDNRNVEQWRFESALEELVLYGSFAYSEDPAKSDLSVKALSEEYVAKHRDTLTAEQVDLVLSAIRMWAELWHGESWDLISGKYFFGDMGHLGRNAFVKNGYRRVFVNELKELPRWYRDASIKFNAHVTNIDYANPERILITLKDGRRYTNVPVPEQVKAWDYPGILINYQAVNNVPSLIALTQNPLSKYIEDLKPEEKAEKIWSIFKPVISQISNTKGIFHNRKQFITRHGTIILWLEAVTAPR</sequence>
<dbReference type="STRING" id="5486.A0A367Y0H4"/>
<name>A0A367Y0H4_9ASCO</name>
<dbReference type="PANTHER" id="PTHR10742">
    <property type="entry name" value="FLAVIN MONOAMINE OXIDASE"/>
    <property type="match status" value="1"/>
</dbReference>
<dbReference type="GO" id="GO:0003677">
    <property type="term" value="F:DNA binding"/>
    <property type="evidence" value="ECO:0007669"/>
    <property type="project" value="UniProtKB-KW"/>
</dbReference>
<comment type="caution">
    <text evidence="3">The sequence shown here is derived from an EMBL/GenBank/DDBJ whole genome shotgun (WGS) entry which is preliminary data.</text>
</comment>
<dbReference type="InterPro" id="IPR036188">
    <property type="entry name" value="FAD/NAD-bd_sf"/>
</dbReference>
<dbReference type="Gene3D" id="3.90.660.10">
    <property type="match status" value="1"/>
</dbReference>
<evidence type="ECO:0000256" key="1">
    <source>
        <dbReference type="SAM" id="MobiDB-lite"/>
    </source>
</evidence>
<dbReference type="OrthoDB" id="5046242at2759"/>
<proteinExistence type="predicted"/>
<keyword evidence="2" id="KW-0472">Membrane</keyword>
<organism evidence="3 4">
    <name type="scientific">Candida viswanathii</name>
    <dbReference type="NCBI Taxonomy" id="5486"/>
    <lineage>
        <taxon>Eukaryota</taxon>
        <taxon>Fungi</taxon>
        <taxon>Dikarya</taxon>
        <taxon>Ascomycota</taxon>
        <taxon>Saccharomycotina</taxon>
        <taxon>Pichiomycetes</taxon>
        <taxon>Debaryomycetaceae</taxon>
        <taxon>Candida/Lodderomyces clade</taxon>
        <taxon>Candida</taxon>
    </lineage>
</organism>